<dbReference type="Gene3D" id="4.10.60.10">
    <property type="entry name" value="Zinc finger, CCHC-type"/>
    <property type="match status" value="1"/>
</dbReference>
<evidence type="ECO:0000256" key="1">
    <source>
        <dbReference type="PROSITE-ProRule" id="PRU00047"/>
    </source>
</evidence>
<keyword evidence="1" id="KW-0862">Zinc</keyword>
<dbReference type="Proteomes" id="UP000481153">
    <property type="component" value="Unassembled WGS sequence"/>
</dbReference>
<protein>
    <recommendedName>
        <fullName evidence="3">CCHC-type domain-containing protein</fullName>
    </recommendedName>
</protein>
<dbReference type="InterPro" id="IPR036875">
    <property type="entry name" value="Znf_CCHC_sf"/>
</dbReference>
<feature type="region of interest" description="Disordered" evidence="2">
    <location>
        <begin position="343"/>
        <end position="400"/>
    </location>
</feature>
<dbReference type="VEuPathDB" id="FungiDB:AeMF1_018491"/>
<keyword evidence="5" id="KW-1185">Reference proteome</keyword>
<dbReference type="GO" id="GO:0003676">
    <property type="term" value="F:nucleic acid binding"/>
    <property type="evidence" value="ECO:0007669"/>
    <property type="project" value="InterPro"/>
</dbReference>
<evidence type="ECO:0000313" key="5">
    <source>
        <dbReference type="Proteomes" id="UP000481153"/>
    </source>
</evidence>
<evidence type="ECO:0000256" key="2">
    <source>
        <dbReference type="SAM" id="MobiDB-lite"/>
    </source>
</evidence>
<dbReference type="EMBL" id="VJMJ01000237">
    <property type="protein sequence ID" value="KAF0725634.1"/>
    <property type="molecule type" value="Genomic_DNA"/>
</dbReference>
<organism evidence="4 5">
    <name type="scientific">Aphanomyces euteiches</name>
    <dbReference type="NCBI Taxonomy" id="100861"/>
    <lineage>
        <taxon>Eukaryota</taxon>
        <taxon>Sar</taxon>
        <taxon>Stramenopiles</taxon>
        <taxon>Oomycota</taxon>
        <taxon>Saprolegniomycetes</taxon>
        <taxon>Saprolegniales</taxon>
        <taxon>Verrucalvaceae</taxon>
        <taxon>Aphanomyces</taxon>
    </lineage>
</organism>
<evidence type="ECO:0000259" key="3">
    <source>
        <dbReference type="PROSITE" id="PS50158"/>
    </source>
</evidence>
<evidence type="ECO:0000313" key="4">
    <source>
        <dbReference type="EMBL" id="KAF0725634.1"/>
    </source>
</evidence>
<sequence length="400" mass="43966">MPFQYADHWTEGDQTTLAALRTALGEDDLAALLGPMEEQQRLHLVEVIARYGDAVLAASLPPLQAQEVALQTEVATLTESNNKGQHALQESQANALQLRQHLGQAVVAHPQDAASATTGEPKKVRVRIDFPPFGKSDNENLMRWISHVSLAAKAMLLDDEGTMAKAVTSLLGRPAELAHGQLSLNSNCFPDLNTFFAALKAFLAPPDSDFRNRTLFHKSVQGKLSIRDYANRLRYIYTLIIDRGSLNEATRVSVCMNGLVESPSRSELFRRIPKTFEEAVEIALKEEFSQASAQGKSAGSDQWDMDVSSMEQFPQREAYRVPASAPPSQRPCFECNQLGHFARDCPRRGGTPRQQQAKTRYPAPAPQGQAQSPRCFGRSPGSNGGPNRRVNFRQGNGGSQ</sequence>
<dbReference type="PROSITE" id="PS50158">
    <property type="entry name" value="ZF_CCHC"/>
    <property type="match status" value="1"/>
</dbReference>
<dbReference type="Pfam" id="PF00098">
    <property type="entry name" value="zf-CCHC"/>
    <property type="match status" value="1"/>
</dbReference>
<dbReference type="SMART" id="SM00343">
    <property type="entry name" value="ZnF_C2HC"/>
    <property type="match status" value="1"/>
</dbReference>
<keyword evidence="1" id="KW-0863">Zinc-finger</keyword>
<keyword evidence="1" id="KW-0479">Metal-binding</keyword>
<comment type="caution">
    <text evidence="4">The sequence shown here is derived from an EMBL/GenBank/DDBJ whole genome shotgun (WGS) entry which is preliminary data.</text>
</comment>
<reference evidence="4 5" key="1">
    <citation type="submission" date="2019-07" db="EMBL/GenBank/DDBJ databases">
        <title>Genomics analysis of Aphanomyces spp. identifies a new class of oomycete effector associated with host adaptation.</title>
        <authorList>
            <person name="Gaulin E."/>
        </authorList>
    </citation>
    <scope>NUCLEOTIDE SEQUENCE [LARGE SCALE GENOMIC DNA]</scope>
    <source>
        <strain evidence="4 5">ATCC 201684</strain>
    </source>
</reference>
<feature type="domain" description="CCHC-type" evidence="3">
    <location>
        <begin position="332"/>
        <end position="347"/>
    </location>
</feature>
<dbReference type="GO" id="GO:0008270">
    <property type="term" value="F:zinc ion binding"/>
    <property type="evidence" value="ECO:0007669"/>
    <property type="project" value="UniProtKB-KW"/>
</dbReference>
<dbReference type="AlphaFoldDB" id="A0A6G0WE47"/>
<gene>
    <name evidence="4" type="ORF">Ae201684_015967</name>
</gene>
<accession>A0A6G0WE47</accession>
<dbReference type="SUPFAM" id="SSF57756">
    <property type="entry name" value="Retrovirus zinc finger-like domains"/>
    <property type="match status" value="1"/>
</dbReference>
<proteinExistence type="predicted"/>
<dbReference type="InterPro" id="IPR001878">
    <property type="entry name" value="Znf_CCHC"/>
</dbReference>
<name>A0A6G0WE47_9STRA</name>